<protein>
    <submittedName>
        <fullName evidence="1">Uncharacterized protein</fullName>
    </submittedName>
</protein>
<sequence length="88" mass="10121">MPISMTKTIKEKRLRRVLTIMRKMPEEVFPGEVSPPPRDQMCCNVILGSPQRDIPRIWQKLITDIIAGHIRTGLDRWPTESGRRGKVG</sequence>
<reference evidence="1 2" key="1">
    <citation type="submission" date="2017-09" db="EMBL/GenBank/DDBJ databases">
        <title>Depth-based differentiation of microbial function through sediment-hosted aquifers and enrichment of novel symbionts in the deep terrestrial subsurface.</title>
        <authorList>
            <person name="Probst A.J."/>
            <person name="Ladd B."/>
            <person name="Jarett J.K."/>
            <person name="Geller-Mcgrath D.E."/>
            <person name="Sieber C.M."/>
            <person name="Emerson J.B."/>
            <person name="Anantharaman K."/>
            <person name="Thomas B.C."/>
            <person name="Malmstrom R."/>
            <person name="Stieglmeier M."/>
            <person name="Klingl A."/>
            <person name="Woyke T."/>
            <person name="Ryan C.M."/>
            <person name="Banfield J.F."/>
        </authorList>
    </citation>
    <scope>NUCLEOTIDE SEQUENCE [LARGE SCALE GENOMIC DNA]</scope>
    <source>
        <strain evidence="1">CG10_big_fil_rev_8_21_14_0_10_49_38</strain>
    </source>
</reference>
<proteinExistence type="predicted"/>
<organism evidence="1 2">
    <name type="scientific">Candidatus Vogelbacteria bacterium CG10_big_fil_rev_8_21_14_0_10_49_38</name>
    <dbReference type="NCBI Taxonomy" id="1975043"/>
    <lineage>
        <taxon>Bacteria</taxon>
        <taxon>Candidatus Vogeliibacteriota</taxon>
    </lineage>
</organism>
<gene>
    <name evidence="1" type="ORF">COV08_01825</name>
</gene>
<dbReference type="Proteomes" id="UP000230431">
    <property type="component" value="Unassembled WGS sequence"/>
</dbReference>
<dbReference type="AlphaFoldDB" id="A0A2H0RJN9"/>
<comment type="caution">
    <text evidence="1">The sequence shown here is derived from an EMBL/GenBank/DDBJ whole genome shotgun (WGS) entry which is preliminary data.</text>
</comment>
<accession>A0A2H0RJN9</accession>
<evidence type="ECO:0000313" key="1">
    <source>
        <dbReference type="EMBL" id="PIR45995.1"/>
    </source>
</evidence>
<name>A0A2H0RJN9_9BACT</name>
<evidence type="ECO:0000313" key="2">
    <source>
        <dbReference type="Proteomes" id="UP000230431"/>
    </source>
</evidence>
<dbReference type="EMBL" id="PCYK01000014">
    <property type="protein sequence ID" value="PIR45995.1"/>
    <property type="molecule type" value="Genomic_DNA"/>
</dbReference>